<keyword evidence="2" id="KW-0285">Flavoprotein</keyword>
<dbReference type="GO" id="GO:0016646">
    <property type="term" value="F:oxidoreductase activity, acting on the CH-NH group of donors, NAD or NADP as acceptor"/>
    <property type="evidence" value="ECO:0007669"/>
    <property type="project" value="UniProtKB-ARBA"/>
</dbReference>
<dbReference type="PANTHER" id="PTHR43567">
    <property type="entry name" value="FLAVOREDOXIN-RELATED-RELATED"/>
    <property type="match status" value="1"/>
</dbReference>
<sequence length="118" mass="13119">MVMVGIVPTRYSYQLIKESCCFVVNLVDKSYQETFAYLGSHSKRDDDKLAAAKVRLADGKKVNAPILPDCPVNIECTIVDSIMTGSHEMFIGKIEYVHADAKLVDAEGNIDFSKINFL</sequence>
<keyword evidence="6" id="KW-1185">Reference proteome</keyword>
<dbReference type="InterPro" id="IPR002563">
    <property type="entry name" value="Flavin_Rdtase-like_dom"/>
</dbReference>
<evidence type="ECO:0000256" key="3">
    <source>
        <dbReference type="ARBA" id="ARBA00038054"/>
    </source>
</evidence>
<comment type="similarity">
    <text evidence="3">Belongs to the flavoredoxin family.</text>
</comment>
<evidence type="ECO:0000313" key="5">
    <source>
        <dbReference type="EMBL" id="CQR72334.1"/>
    </source>
</evidence>
<reference evidence="6" key="1">
    <citation type="submission" date="2015-03" db="EMBL/GenBank/DDBJ databases">
        <authorList>
            <person name="Nijsse Bart"/>
        </authorList>
    </citation>
    <scope>NUCLEOTIDE SEQUENCE [LARGE SCALE GENOMIC DNA]</scope>
</reference>
<gene>
    <name evidence="5" type="ORF">SpAn4DRAFT_2794</name>
</gene>
<accession>A0A0U1L084</accession>
<evidence type="ECO:0000256" key="2">
    <source>
        <dbReference type="ARBA" id="ARBA00022630"/>
    </source>
</evidence>
<dbReference type="SUPFAM" id="SSF50475">
    <property type="entry name" value="FMN-binding split barrel"/>
    <property type="match status" value="1"/>
</dbReference>
<dbReference type="Pfam" id="PF01613">
    <property type="entry name" value="Flavin_Reduct"/>
    <property type="match status" value="1"/>
</dbReference>
<comment type="cofactor">
    <cofactor evidence="1">
        <name>FMN</name>
        <dbReference type="ChEBI" id="CHEBI:58210"/>
    </cofactor>
</comment>
<dbReference type="Proteomes" id="UP000049855">
    <property type="component" value="Unassembled WGS sequence"/>
</dbReference>
<dbReference type="Gene3D" id="2.30.110.10">
    <property type="entry name" value="Electron Transport, Fmn-binding Protein, Chain A"/>
    <property type="match status" value="1"/>
</dbReference>
<dbReference type="EMBL" id="CTRP01000010">
    <property type="protein sequence ID" value="CQR72334.1"/>
    <property type="molecule type" value="Genomic_DNA"/>
</dbReference>
<dbReference type="SMART" id="SM00903">
    <property type="entry name" value="Flavin_Reduct"/>
    <property type="match status" value="1"/>
</dbReference>
<protein>
    <submittedName>
        <fullName evidence="5">Flavoredoxin</fullName>
    </submittedName>
</protein>
<dbReference type="AlphaFoldDB" id="A0A0U1L084"/>
<name>A0A0U1L084_9FIRM</name>
<dbReference type="PANTHER" id="PTHR43567:SF1">
    <property type="entry name" value="FLAVOREDOXIN"/>
    <property type="match status" value="1"/>
</dbReference>
<organism evidence="5 6">
    <name type="scientific">Sporomusa ovata</name>
    <dbReference type="NCBI Taxonomy" id="2378"/>
    <lineage>
        <taxon>Bacteria</taxon>
        <taxon>Bacillati</taxon>
        <taxon>Bacillota</taxon>
        <taxon>Negativicutes</taxon>
        <taxon>Selenomonadales</taxon>
        <taxon>Sporomusaceae</taxon>
        <taxon>Sporomusa</taxon>
    </lineage>
</organism>
<proteinExistence type="inferred from homology"/>
<dbReference type="InterPro" id="IPR012349">
    <property type="entry name" value="Split_barrel_FMN-bd"/>
</dbReference>
<evidence type="ECO:0000256" key="1">
    <source>
        <dbReference type="ARBA" id="ARBA00001917"/>
    </source>
</evidence>
<feature type="domain" description="Flavin reductase like" evidence="4">
    <location>
        <begin position="1"/>
        <end position="113"/>
    </location>
</feature>
<dbReference type="InterPro" id="IPR052174">
    <property type="entry name" value="Flavoredoxin"/>
</dbReference>
<dbReference type="GO" id="GO:0010181">
    <property type="term" value="F:FMN binding"/>
    <property type="evidence" value="ECO:0007669"/>
    <property type="project" value="InterPro"/>
</dbReference>
<evidence type="ECO:0000259" key="4">
    <source>
        <dbReference type="SMART" id="SM00903"/>
    </source>
</evidence>
<evidence type="ECO:0000313" key="6">
    <source>
        <dbReference type="Proteomes" id="UP000049855"/>
    </source>
</evidence>